<proteinExistence type="predicted"/>
<dbReference type="RefSeq" id="WP_183464198.1">
    <property type="nucleotide sequence ID" value="NZ_CP050296.1"/>
</dbReference>
<sequence length="120" mass="13036">MTRSLAISARQITAICKGAAKAGFVAEVIINGTIVRLVPQGSAQSAASPSVDERLDHMFDSSRGRATAQPPHDNAVSDYYKKTGYDPRRMNDDDFTRLVAEAEARWKAEIPTLAGEQTRA</sequence>
<name>A0A7G6SS92_9HYPH</name>
<evidence type="ECO:0000313" key="3">
    <source>
        <dbReference type="Proteomes" id="UP000515465"/>
    </source>
</evidence>
<protein>
    <submittedName>
        <fullName evidence="2">Uncharacterized protein</fullName>
    </submittedName>
</protein>
<evidence type="ECO:0000256" key="1">
    <source>
        <dbReference type="SAM" id="MobiDB-lite"/>
    </source>
</evidence>
<dbReference type="Proteomes" id="UP000515465">
    <property type="component" value="Chromosome"/>
</dbReference>
<reference evidence="3" key="1">
    <citation type="journal article" date="2020" name="Mol. Plant Microbe">
        <title>Rhizobial microsymbionts of the narrowly endemic Oxytropis species growing in Kamchatka are characterized by significant genetic diversity and possess a set of genes that are associated with T3SS and T6SS secretion systems and can affect the development of symbiosis.</title>
        <authorList>
            <person name="Safronova V."/>
            <person name="Guro P."/>
            <person name="Sazanova A."/>
            <person name="Kuznetsova I."/>
            <person name="Belimov A."/>
            <person name="Yakubov V."/>
            <person name="Chirak E."/>
            <person name="Afonin A."/>
            <person name="Gogolev Y."/>
            <person name="Andronov E."/>
            <person name="Tikhonovich I."/>
        </authorList>
    </citation>
    <scope>NUCLEOTIDE SEQUENCE [LARGE SCALE GENOMIC DNA]</scope>
    <source>
        <strain evidence="3">583</strain>
    </source>
</reference>
<gene>
    <name evidence="2" type="ORF">HB778_12680</name>
</gene>
<dbReference type="EMBL" id="CP050296">
    <property type="protein sequence ID" value="QND57374.1"/>
    <property type="molecule type" value="Genomic_DNA"/>
</dbReference>
<dbReference type="AlphaFoldDB" id="A0A7G6SS92"/>
<feature type="region of interest" description="Disordered" evidence="1">
    <location>
        <begin position="59"/>
        <end position="79"/>
    </location>
</feature>
<accession>A0A7G6SS92</accession>
<evidence type="ECO:0000313" key="2">
    <source>
        <dbReference type="EMBL" id="QND57374.1"/>
    </source>
</evidence>
<organism evidence="2 3">
    <name type="scientific">Mesorhizobium huakuii</name>
    <dbReference type="NCBI Taxonomy" id="28104"/>
    <lineage>
        <taxon>Bacteria</taxon>
        <taxon>Pseudomonadati</taxon>
        <taxon>Pseudomonadota</taxon>
        <taxon>Alphaproteobacteria</taxon>
        <taxon>Hyphomicrobiales</taxon>
        <taxon>Phyllobacteriaceae</taxon>
        <taxon>Mesorhizobium</taxon>
    </lineage>
</organism>